<evidence type="ECO:0000259" key="8">
    <source>
        <dbReference type="PROSITE" id="PS50048"/>
    </source>
</evidence>
<dbReference type="AlphaFoldDB" id="A0A1V6TTK5"/>
<dbReference type="PROSITE" id="PS00463">
    <property type="entry name" value="ZN2_CY6_FUNGAL_1"/>
    <property type="match status" value="1"/>
</dbReference>
<keyword evidence="2" id="KW-0479">Metal-binding</keyword>
<evidence type="ECO:0000256" key="7">
    <source>
        <dbReference type="ARBA" id="ARBA00023242"/>
    </source>
</evidence>
<dbReference type="Pfam" id="PF00172">
    <property type="entry name" value="Zn_clus"/>
    <property type="match status" value="1"/>
</dbReference>
<dbReference type="OrthoDB" id="189997at2759"/>
<dbReference type="Gene3D" id="4.10.240.10">
    <property type="entry name" value="Zn(2)-C6 fungal-type DNA-binding domain"/>
    <property type="match status" value="1"/>
</dbReference>
<evidence type="ECO:0000256" key="4">
    <source>
        <dbReference type="ARBA" id="ARBA00023015"/>
    </source>
</evidence>
<keyword evidence="4" id="KW-0805">Transcription regulation</keyword>
<keyword evidence="7" id="KW-0539">Nucleus</keyword>
<dbReference type="InterPro" id="IPR001138">
    <property type="entry name" value="Zn2Cys6_DnaBD"/>
</dbReference>
<evidence type="ECO:0000256" key="1">
    <source>
        <dbReference type="ARBA" id="ARBA00004123"/>
    </source>
</evidence>
<evidence type="ECO:0000313" key="9">
    <source>
        <dbReference type="EMBL" id="OQE29732.1"/>
    </source>
</evidence>
<dbReference type="SUPFAM" id="SSF57701">
    <property type="entry name" value="Zn2/Cys6 DNA-binding domain"/>
    <property type="match status" value="1"/>
</dbReference>
<proteinExistence type="predicted"/>
<feature type="domain" description="Zn(2)-C6 fungal-type" evidence="8">
    <location>
        <begin position="13"/>
        <end position="41"/>
    </location>
</feature>
<dbReference type="InterPro" id="IPR036864">
    <property type="entry name" value="Zn2-C6_fun-type_DNA-bd_sf"/>
</dbReference>
<dbReference type="GO" id="GO:0045944">
    <property type="term" value="P:positive regulation of transcription by RNA polymerase II"/>
    <property type="evidence" value="ECO:0007669"/>
    <property type="project" value="TreeGrafter"/>
</dbReference>
<comment type="subcellular location">
    <subcellularLocation>
        <location evidence="1">Nucleus</location>
    </subcellularLocation>
</comment>
<dbReference type="SMART" id="SM00066">
    <property type="entry name" value="GAL4"/>
    <property type="match status" value="1"/>
</dbReference>
<gene>
    <name evidence="9" type="ORF">PENSTE_c002G07158</name>
</gene>
<protein>
    <recommendedName>
        <fullName evidence="8">Zn(2)-C6 fungal-type domain-containing protein</fullName>
    </recommendedName>
</protein>
<dbReference type="GO" id="GO:0008270">
    <property type="term" value="F:zinc ion binding"/>
    <property type="evidence" value="ECO:0007669"/>
    <property type="project" value="InterPro"/>
</dbReference>
<keyword evidence="3" id="KW-0862">Zinc</keyword>
<dbReference type="CDD" id="cd00067">
    <property type="entry name" value="GAL4"/>
    <property type="match status" value="1"/>
</dbReference>
<evidence type="ECO:0000256" key="2">
    <source>
        <dbReference type="ARBA" id="ARBA00022723"/>
    </source>
</evidence>
<keyword evidence="6" id="KW-0804">Transcription</keyword>
<dbReference type="GO" id="GO:0000981">
    <property type="term" value="F:DNA-binding transcription factor activity, RNA polymerase II-specific"/>
    <property type="evidence" value="ECO:0007669"/>
    <property type="project" value="InterPro"/>
</dbReference>
<keyword evidence="5" id="KW-0238">DNA-binding</keyword>
<dbReference type="PANTHER" id="PTHR47782">
    <property type="entry name" value="ZN(II)2CYS6 TRANSCRIPTION FACTOR (EUROFUNG)-RELATED"/>
    <property type="match status" value="1"/>
</dbReference>
<sequence>MASSSRVRRRAIACARCRTRKIMCDAQSPSCTKCLEAGTRCLASGQSKDRTVPRSIVQFLEQELSKNQESSMGSKKSPEMNHDLIEQVLDGLAPPFLGLTSAVPLARCAVAGTKLPSTTFLGSNDSNDMQGHSTSTFTHHSTSGLSTIPKTVADFLFSNYMTRTFAQCPLFYSADLHAYFNSVFDNLTAMHDTDMPSGPPRERFIIGLIMAISLTTAARTQQVWANSIATGLMKEAMRNIQSVCTNDIHGLQALLLFLQYTNLDPMAANVWLLSGFTTQACIDLGLHHETPAIKELDPLTRDIRRRVFWCAYEMEIATSAALLRPSSLLDLLIDVPFPAEVDDALISASGIDHSGYPAKFASRRIWQFRQIEAEVLLVQFHNGIIPAQYSTLDEWMNGIVNRIDTWKQEINWASSLNADPSKLSQWEEMSLYSNIARDVIIVMLLRPSPRVKDPSYDRLMQAFPACIGVADGYWKQANLSFGNSKFVFHPCYHTFSAGILFLRTLQRCKDAISETYSLGEVENFISCFSRLFTTIAERWPAASRCLEEFERLMIPVKREYVDYTVQKARNAPQDPSYHQIPTIVTGDNLAIDSTWQSDNLNLGPLLTTGLWDCESPELVLSVPLDWDAEFNFGMN</sequence>
<dbReference type="InterPro" id="IPR052202">
    <property type="entry name" value="Yeast_MetPath_Reg"/>
</dbReference>
<dbReference type="Proteomes" id="UP000191285">
    <property type="component" value="Unassembled WGS sequence"/>
</dbReference>
<dbReference type="GO" id="GO:0005634">
    <property type="term" value="C:nucleus"/>
    <property type="evidence" value="ECO:0007669"/>
    <property type="project" value="UniProtKB-SubCell"/>
</dbReference>
<dbReference type="SMART" id="SM00906">
    <property type="entry name" value="Fungal_trans"/>
    <property type="match status" value="1"/>
</dbReference>
<dbReference type="CDD" id="cd12148">
    <property type="entry name" value="fungal_TF_MHR"/>
    <property type="match status" value="1"/>
</dbReference>
<reference evidence="10" key="1">
    <citation type="journal article" date="2017" name="Nat. Microbiol.">
        <title>Global analysis of biosynthetic gene clusters reveals vast potential of secondary metabolite production in Penicillium species.</title>
        <authorList>
            <person name="Nielsen J.C."/>
            <person name="Grijseels S."/>
            <person name="Prigent S."/>
            <person name="Ji B."/>
            <person name="Dainat J."/>
            <person name="Nielsen K.F."/>
            <person name="Frisvad J.C."/>
            <person name="Workman M."/>
            <person name="Nielsen J."/>
        </authorList>
    </citation>
    <scope>NUCLEOTIDE SEQUENCE [LARGE SCALE GENOMIC DNA]</scope>
    <source>
        <strain evidence="10">IBT 24891</strain>
    </source>
</reference>
<dbReference type="STRING" id="303698.A0A1V6TTK5"/>
<evidence type="ECO:0000313" key="10">
    <source>
        <dbReference type="Proteomes" id="UP000191285"/>
    </source>
</evidence>
<dbReference type="EMBL" id="MLKD01000002">
    <property type="protein sequence ID" value="OQE29732.1"/>
    <property type="molecule type" value="Genomic_DNA"/>
</dbReference>
<name>A0A1V6TTK5_9EURO</name>
<dbReference type="PROSITE" id="PS50048">
    <property type="entry name" value="ZN2_CY6_FUNGAL_2"/>
    <property type="match status" value="1"/>
</dbReference>
<evidence type="ECO:0000256" key="3">
    <source>
        <dbReference type="ARBA" id="ARBA00022833"/>
    </source>
</evidence>
<evidence type="ECO:0000256" key="6">
    <source>
        <dbReference type="ARBA" id="ARBA00023163"/>
    </source>
</evidence>
<dbReference type="GO" id="GO:0043565">
    <property type="term" value="F:sequence-specific DNA binding"/>
    <property type="evidence" value="ECO:0007669"/>
    <property type="project" value="TreeGrafter"/>
</dbReference>
<dbReference type="Pfam" id="PF04082">
    <property type="entry name" value="Fungal_trans"/>
    <property type="match status" value="1"/>
</dbReference>
<comment type="caution">
    <text evidence="9">The sequence shown here is derived from an EMBL/GenBank/DDBJ whole genome shotgun (WGS) entry which is preliminary data.</text>
</comment>
<accession>A0A1V6TTK5</accession>
<dbReference type="GO" id="GO:0006351">
    <property type="term" value="P:DNA-templated transcription"/>
    <property type="evidence" value="ECO:0007669"/>
    <property type="project" value="InterPro"/>
</dbReference>
<organism evidence="9 10">
    <name type="scientific">Penicillium steckii</name>
    <dbReference type="NCBI Taxonomy" id="303698"/>
    <lineage>
        <taxon>Eukaryota</taxon>
        <taxon>Fungi</taxon>
        <taxon>Dikarya</taxon>
        <taxon>Ascomycota</taxon>
        <taxon>Pezizomycotina</taxon>
        <taxon>Eurotiomycetes</taxon>
        <taxon>Eurotiomycetidae</taxon>
        <taxon>Eurotiales</taxon>
        <taxon>Aspergillaceae</taxon>
        <taxon>Penicillium</taxon>
    </lineage>
</organism>
<dbReference type="PANTHER" id="PTHR47782:SF1">
    <property type="entry name" value="PYRIMIDINE PATHWAY REGULATORY PROTEIN 1"/>
    <property type="match status" value="1"/>
</dbReference>
<dbReference type="InterPro" id="IPR007219">
    <property type="entry name" value="XnlR_reg_dom"/>
</dbReference>
<keyword evidence="10" id="KW-1185">Reference proteome</keyword>
<evidence type="ECO:0000256" key="5">
    <source>
        <dbReference type="ARBA" id="ARBA00023125"/>
    </source>
</evidence>